<dbReference type="GeneID" id="4323385"/>
<evidence type="ECO:0000313" key="1">
    <source>
        <dbReference type="EMBL" id="EAU31127.1"/>
    </source>
</evidence>
<dbReference type="RefSeq" id="XP_001217581.1">
    <property type="nucleotide sequence ID" value="XM_001217580.1"/>
</dbReference>
<accession>Q0CBD9</accession>
<dbReference type="EMBL" id="CH476606">
    <property type="protein sequence ID" value="EAU31127.1"/>
    <property type="molecule type" value="Genomic_DNA"/>
</dbReference>
<dbReference type="OrthoDB" id="4503755at2759"/>
<dbReference type="VEuPathDB" id="FungiDB:ATEG_08995"/>
<evidence type="ECO:0000313" key="2">
    <source>
        <dbReference type="Proteomes" id="UP000007963"/>
    </source>
</evidence>
<proteinExistence type="predicted"/>
<gene>
    <name evidence="1" type="ORF">ATEG_08995</name>
</gene>
<protein>
    <submittedName>
        <fullName evidence="1">Uncharacterized protein</fullName>
    </submittedName>
</protein>
<dbReference type="Proteomes" id="UP000007963">
    <property type="component" value="Unassembled WGS sequence"/>
</dbReference>
<name>Q0CBD9_ASPTN</name>
<dbReference type="STRING" id="341663.Q0CBD9"/>
<sequence length="246" mass="28175">MAPSKSMSDVWRTGLIKSFSAILAPIEDRLERSGNQEKAQRLRRLQHRLFGLTETQWVCINELIDAEEAIWAISQADEQATKRLAKLRSLPPVDDAAEVERRKQKSEYCNRFLAENAGRLKEVEEIVDKLHRLMGNTPVYRAMTSRRRDPDWYLTNWLRYRCAGAGGCCGRSCGCCEKPRETTKTQGRFGHCTPNCLCCREHRGYPINLRRGKYPGKLAFNVKQESSDLYSGLIMNSHVWGLPPGR</sequence>
<dbReference type="HOGENOM" id="CLU_072091_1_0_1"/>
<dbReference type="AlphaFoldDB" id="Q0CBD9"/>
<organism evidence="1 2">
    <name type="scientific">Aspergillus terreus (strain NIH 2624 / FGSC A1156)</name>
    <dbReference type="NCBI Taxonomy" id="341663"/>
    <lineage>
        <taxon>Eukaryota</taxon>
        <taxon>Fungi</taxon>
        <taxon>Dikarya</taxon>
        <taxon>Ascomycota</taxon>
        <taxon>Pezizomycotina</taxon>
        <taxon>Eurotiomycetes</taxon>
        <taxon>Eurotiomycetidae</taxon>
        <taxon>Eurotiales</taxon>
        <taxon>Aspergillaceae</taxon>
        <taxon>Aspergillus</taxon>
        <taxon>Aspergillus subgen. Circumdati</taxon>
    </lineage>
</organism>
<reference evidence="2" key="1">
    <citation type="submission" date="2005-09" db="EMBL/GenBank/DDBJ databases">
        <title>Annotation of the Aspergillus terreus NIH2624 genome.</title>
        <authorList>
            <person name="Birren B.W."/>
            <person name="Lander E.S."/>
            <person name="Galagan J.E."/>
            <person name="Nusbaum C."/>
            <person name="Devon K."/>
            <person name="Henn M."/>
            <person name="Ma L.-J."/>
            <person name="Jaffe D.B."/>
            <person name="Butler J."/>
            <person name="Alvarez P."/>
            <person name="Gnerre S."/>
            <person name="Grabherr M."/>
            <person name="Kleber M."/>
            <person name="Mauceli E.W."/>
            <person name="Brockman W."/>
            <person name="Rounsley S."/>
            <person name="Young S.K."/>
            <person name="LaButti K."/>
            <person name="Pushparaj V."/>
            <person name="DeCaprio D."/>
            <person name="Crawford M."/>
            <person name="Koehrsen M."/>
            <person name="Engels R."/>
            <person name="Montgomery P."/>
            <person name="Pearson M."/>
            <person name="Howarth C."/>
            <person name="Larson L."/>
            <person name="Luoma S."/>
            <person name="White J."/>
            <person name="Alvarado L."/>
            <person name="Kodira C.D."/>
            <person name="Zeng Q."/>
            <person name="Oleary S."/>
            <person name="Yandava C."/>
            <person name="Denning D.W."/>
            <person name="Nierman W.C."/>
            <person name="Milne T."/>
            <person name="Madden K."/>
        </authorList>
    </citation>
    <scope>NUCLEOTIDE SEQUENCE [LARGE SCALE GENOMIC DNA]</scope>
    <source>
        <strain evidence="2">NIH 2624 / FGSC A1156</strain>
    </source>
</reference>